<dbReference type="EMBL" id="BRXW01000401">
    <property type="protein sequence ID" value="GMH51176.1"/>
    <property type="molecule type" value="Genomic_DNA"/>
</dbReference>
<dbReference type="GO" id="GO:0046872">
    <property type="term" value="F:metal ion binding"/>
    <property type="evidence" value="ECO:0007669"/>
    <property type="project" value="UniProtKB-KW"/>
</dbReference>
<dbReference type="GO" id="GO:0016811">
    <property type="term" value="F:hydrolase activity, acting on carbon-nitrogen (but not peptide) bonds, in linear amides"/>
    <property type="evidence" value="ECO:0007669"/>
    <property type="project" value="InterPro"/>
</dbReference>
<evidence type="ECO:0000256" key="9">
    <source>
        <dbReference type="SAM" id="Phobius"/>
    </source>
</evidence>
<feature type="binding site" evidence="7">
    <location>
        <position position="38"/>
    </location>
    <ligand>
        <name>Ca(2+)</name>
        <dbReference type="ChEBI" id="CHEBI:29108"/>
    </ligand>
</feature>
<comment type="cofactor">
    <cofactor evidence="8">
        <name>Zn(2+)</name>
        <dbReference type="ChEBI" id="CHEBI:29105"/>
    </cofactor>
</comment>
<evidence type="ECO:0000256" key="7">
    <source>
        <dbReference type="PIRSR" id="PIRSR608901-1"/>
    </source>
</evidence>
<comment type="caution">
    <text evidence="10">The sequence shown here is derived from an EMBL/GenBank/DDBJ whole genome shotgun (WGS) entry which is preliminary data.</text>
</comment>
<evidence type="ECO:0000313" key="10">
    <source>
        <dbReference type="EMBL" id="GMH51176.1"/>
    </source>
</evidence>
<feature type="transmembrane region" description="Helical" evidence="9">
    <location>
        <begin position="74"/>
        <end position="95"/>
    </location>
</feature>
<feature type="binding site" evidence="8">
    <location>
        <position position="224"/>
    </location>
    <ligand>
        <name>Zn(2+)</name>
        <dbReference type="ChEBI" id="CHEBI:29105"/>
        <note>catalytic</note>
    </ligand>
</feature>
<keyword evidence="7" id="KW-0479">Metal-binding</keyword>
<dbReference type="GO" id="GO:0005789">
    <property type="term" value="C:endoplasmic reticulum membrane"/>
    <property type="evidence" value="ECO:0007669"/>
    <property type="project" value="TreeGrafter"/>
</dbReference>
<feature type="binding site" evidence="8">
    <location>
        <position position="228"/>
    </location>
    <ligand>
        <name>Zn(2+)</name>
        <dbReference type="ChEBI" id="CHEBI:29105"/>
        <note>catalytic</note>
    </ligand>
</feature>
<evidence type="ECO:0000256" key="5">
    <source>
        <dbReference type="ARBA" id="ARBA00022989"/>
    </source>
</evidence>
<dbReference type="Pfam" id="PF05875">
    <property type="entry name" value="Ceramidase"/>
    <property type="match status" value="1"/>
</dbReference>
<evidence type="ECO:0000256" key="2">
    <source>
        <dbReference type="ARBA" id="ARBA00009780"/>
    </source>
</evidence>
<dbReference type="PANTHER" id="PTHR46187:SF3">
    <property type="entry name" value="ALKALINE CERAMIDASE 3"/>
    <property type="match status" value="1"/>
</dbReference>
<feature type="transmembrane region" description="Helical" evidence="9">
    <location>
        <begin position="225"/>
        <end position="242"/>
    </location>
</feature>
<feature type="transmembrane region" description="Helical" evidence="9">
    <location>
        <begin position="157"/>
        <end position="176"/>
    </location>
</feature>
<gene>
    <name evidence="10" type="ORF">TrLO_g3574</name>
</gene>
<keyword evidence="8" id="KW-0862">Zinc</keyword>
<evidence type="ECO:0000256" key="4">
    <source>
        <dbReference type="ARBA" id="ARBA00022801"/>
    </source>
</evidence>
<protein>
    <recommendedName>
        <fullName evidence="12">Alkaline phytoceramidase</fullName>
    </recommendedName>
</protein>
<keyword evidence="11" id="KW-1185">Reference proteome</keyword>
<feature type="binding site" evidence="7">
    <location>
        <position position="36"/>
    </location>
    <ligand>
        <name>Ca(2+)</name>
        <dbReference type="ChEBI" id="CHEBI:29108"/>
    </ligand>
</feature>
<evidence type="ECO:0000256" key="8">
    <source>
        <dbReference type="PIRSR" id="PIRSR608901-2"/>
    </source>
</evidence>
<dbReference type="OrthoDB" id="187171at2759"/>
<reference evidence="11" key="1">
    <citation type="journal article" date="2023" name="Commun. Biol.">
        <title>Genome analysis of Parmales, the sister group of diatoms, reveals the evolutionary specialization of diatoms from phago-mixotrophs to photoautotrophs.</title>
        <authorList>
            <person name="Ban H."/>
            <person name="Sato S."/>
            <person name="Yoshikawa S."/>
            <person name="Yamada K."/>
            <person name="Nakamura Y."/>
            <person name="Ichinomiya M."/>
            <person name="Sato N."/>
            <person name="Blanc-Mathieu R."/>
            <person name="Endo H."/>
            <person name="Kuwata A."/>
            <person name="Ogata H."/>
        </authorList>
    </citation>
    <scope>NUCLEOTIDE SEQUENCE [LARGE SCALE GENOMIC DNA]</scope>
    <source>
        <strain evidence="11">NIES 3700</strain>
    </source>
</reference>
<feature type="transmembrane region" description="Helical" evidence="9">
    <location>
        <begin position="101"/>
        <end position="120"/>
    </location>
</feature>
<feature type="transmembrane region" description="Helical" evidence="9">
    <location>
        <begin position="41"/>
        <end position="62"/>
    </location>
</feature>
<accession>A0A9W6ZFG4</accession>
<dbReference type="Proteomes" id="UP001165122">
    <property type="component" value="Unassembled WGS sequence"/>
</dbReference>
<comment type="subcellular location">
    <subcellularLocation>
        <location evidence="1">Membrane</location>
        <topology evidence="1">Multi-pass membrane protein</topology>
    </subcellularLocation>
</comment>
<comment type="similarity">
    <text evidence="2">Belongs to the alkaline ceramidase family.</text>
</comment>
<evidence type="ECO:0008006" key="12">
    <source>
        <dbReference type="Google" id="ProtNLM"/>
    </source>
</evidence>
<keyword evidence="5 9" id="KW-1133">Transmembrane helix</keyword>
<keyword evidence="3 9" id="KW-0812">Transmembrane</keyword>
<name>A0A9W6ZFG4_9STRA</name>
<keyword evidence="4" id="KW-0378">Hydrolase</keyword>
<dbReference type="AlphaFoldDB" id="A0A9W6ZFG4"/>
<feature type="binding site" evidence="7">
    <location>
        <position position="34"/>
    </location>
    <ligand>
        <name>Ca(2+)</name>
        <dbReference type="ChEBI" id="CHEBI:29108"/>
    </ligand>
</feature>
<feature type="transmembrane region" description="Helical" evidence="9">
    <location>
        <begin position="188"/>
        <end position="213"/>
    </location>
</feature>
<dbReference type="PANTHER" id="PTHR46187">
    <property type="entry name" value="ALKALINE CERAMIDASE 3"/>
    <property type="match status" value="1"/>
</dbReference>
<proteinExistence type="inferred from homology"/>
<evidence type="ECO:0000256" key="6">
    <source>
        <dbReference type="ARBA" id="ARBA00023136"/>
    </source>
</evidence>
<feature type="transmembrane region" description="Helical" evidence="9">
    <location>
        <begin position="132"/>
        <end position="151"/>
    </location>
</feature>
<evidence type="ECO:0000256" key="3">
    <source>
        <dbReference type="ARBA" id="ARBA00022692"/>
    </source>
</evidence>
<keyword evidence="7" id="KW-0106">Calcium</keyword>
<dbReference type="InterPro" id="IPR008901">
    <property type="entry name" value="ACER"/>
</dbReference>
<evidence type="ECO:0000313" key="11">
    <source>
        <dbReference type="Proteomes" id="UP001165122"/>
    </source>
</evidence>
<feature type="binding site" evidence="8">
    <location>
        <position position="92"/>
    </location>
    <ligand>
        <name>Zn(2+)</name>
        <dbReference type="ChEBI" id="CHEBI:29105"/>
        <note>catalytic</note>
    </ligand>
</feature>
<sequence length="261" mass="29897">MGIHDNPTPGSQFDIIPLEPGCPWYSWSRPNVKWCEENICAWITAPANTWSNLFYIFFGLIMMRQAKKMKSPTLNLFGPASIITGVSSFAFHASYTYVFQIFDYFGMFCFVYLAIVVNLRRSNVIVRSQQKFVFWTLVNVSTVLVPIFGYFDLPYQVLVLGLVFFTLGQEIHIFRLSRKKGSHVVANYGWNALGLLFLLAGITCSAMDATRLWCDPKNHYYNGHALWHLLTSIGLFCIFQFYKQFAWDKGMKGLPVVVVEG</sequence>
<organism evidence="10 11">
    <name type="scientific">Triparma laevis f. longispina</name>
    <dbReference type="NCBI Taxonomy" id="1714387"/>
    <lineage>
        <taxon>Eukaryota</taxon>
        <taxon>Sar</taxon>
        <taxon>Stramenopiles</taxon>
        <taxon>Ochrophyta</taxon>
        <taxon>Bolidophyceae</taxon>
        <taxon>Parmales</taxon>
        <taxon>Triparmaceae</taxon>
        <taxon>Triparma</taxon>
    </lineage>
</organism>
<evidence type="ECO:0000256" key="1">
    <source>
        <dbReference type="ARBA" id="ARBA00004141"/>
    </source>
</evidence>
<dbReference type="GO" id="GO:0006672">
    <property type="term" value="P:ceramide metabolic process"/>
    <property type="evidence" value="ECO:0007669"/>
    <property type="project" value="InterPro"/>
</dbReference>
<keyword evidence="6 9" id="KW-0472">Membrane</keyword>